<accession>A0ACC2S0D4</accession>
<protein>
    <submittedName>
        <fullName evidence="1">Uncharacterized protein</fullName>
    </submittedName>
</protein>
<organism evidence="1 2">
    <name type="scientific">Entomophthora muscae</name>
    <dbReference type="NCBI Taxonomy" id="34485"/>
    <lineage>
        <taxon>Eukaryota</taxon>
        <taxon>Fungi</taxon>
        <taxon>Fungi incertae sedis</taxon>
        <taxon>Zoopagomycota</taxon>
        <taxon>Entomophthoromycotina</taxon>
        <taxon>Entomophthoromycetes</taxon>
        <taxon>Entomophthorales</taxon>
        <taxon>Entomophthoraceae</taxon>
        <taxon>Entomophthora</taxon>
    </lineage>
</organism>
<comment type="caution">
    <text evidence="1">The sequence shown here is derived from an EMBL/GenBank/DDBJ whole genome shotgun (WGS) entry which is preliminary data.</text>
</comment>
<proteinExistence type="predicted"/>
<keyword evidence="2" id="KW-1185">Reference proteome</keyword>
<reference evidence="1" key="1">
    <citation type="submission" date="2022-04" db="EMBL/GenBank/DDBJ databases">
        <title>Genome of the entomopathogenic fungus Entomophthora muscae.</title>
        <authorList>
            <person name="Elya C."/>
            <person name="Lovett B.R."/>
            <person name="Lee E."/>
            <person name="Macias A.M."/>
            <person name="Hajek A.E."/>
            <person name="De Bivort B.L."/>
            <person name="Kasson M.T."/>
            <person name="De Fine Licht H.H."/>
            <person name="Stajich J.E."/>
        </authorList>
    </citation>
    <scope>NUCLEOTIDE SEQUENCE</scope>
    <source>
        <strain evidence="1">Berkeley</strain>
    </source>
</reference>
<sequence length="470" mass="52392">MRMLNVEIQDAECTQRYAEVLTLGRIEKTENLTWSGNKELVPLLLATPTKGKSRLEFDANVTLESIQFQDTGLNPSQQEAVRHSLSAQHVALIHGPPGTGKTHTLVELIRQFVIRGLRVLVCGPSDAAVDNLLERLVPHRLNCLRVGHPGRVQQPQLMDNVLDIKLRYSDASQLVKEIRQEMDGLLTSIAKCKSRSERKQMYTTLSDLRKDFRSRELRATQDGVGGRVLQQHSFDVVVIDEATQAVEAECWIAISRSTRVVLAGDHHQLPPTIKSGLPELEKTLFLRLLEHGSRVVRMLTVQYRMHNLIMGFSSSQLCHKNLKRIEDEDVTSLPLIFVDTAGSDLYESTDEATEKGSRWNSATTTGCCPSGQIDRAGLDPKDIAVISPYNGQVALLKTELRPLYPQLEIGSVDGSNSDGEVGFLKDYRRLNVAITRTRRHLCLIGDSDTVVADRSVPSKDPPPHANFLQS</sequence>
<name>A0ACC2S0D4_9FUNG</name>
<dbReference type="EMBL" id="QTSX02006302">
    <property type="protein sequence ID" value="KAJ9055818.1"/>
    <property type="molecule type" value="Genomic_DNA"/>
</dbReference>
<gene>
    <name evidence="1" type="ORF">DSO57_1039269</name>
</gene>
<evidence type="ECO:0000313" key="1">
    <source>
        <dbReference type="EMBL" id="KAJ9055818.1"/>
    </source>
</evidence>
<dbReference type="Proteomes" id="UP001165960">
    <property type="component" value="Unassembled WGS sequence"/>
</dbReference>
<evidence type="ECO:0000313" key="2">
    <source>
        <dbReference type="Proteomes" id="UP001165960"/>
    </source>
</evidence>